<dbReference type="PANTHER" id="PTHR48085:SF5">
    <property type="entry name" value="CADMIUM_ZINC-TRANSPORTING ATPASE HMA4-RELATED"/>
    <property type="match status" value="1"/>
</dbReference>
<feature type="transmembrane region" description="Helical" evidence="2">
    <location>
        <begin position="80"/>
        <end position="98"/>
    </location>
</feature>
<dbReference type="InterPro" id="IPR023214">
    <property type="entry name" value="HAD_sf"/>
</dbReference>
<evidence type="ECO:0000256" key="2">
    <source>
        <dbReference type="SAM" id="Phobius"/>
    </source>
</evidence>
<evidence type="ECO:0000256" key="1">
    <source>
        <dbReference type="ARBA" id="ARBA00006024"/>
    </source>
</evidence>
<dbReference type="InterPro" id="IPR051014">
    <property type="entry name" value="Cation_Transport_ATPase_IB"/>
</dbReference>
<comment type="similarity">
    <text evidence="1">Belongs to the cation transport ATPase (P-type) (TC 3.A.3) family. Type IB subfamily.</text>
</comment>
<accession>A0A645E578</accession>
<dbReference type="SUPFAM" id="SSF56784">
    <property type="entry name" value="HAD-like"/>
    <property type="match status" value="1"/>
</dbReference>
<dbReference type="GO" id="GO:0015086">
    <property type="term" value="F:cadmium ion transmembrane transporter activity"/>
    <property type="evidence" value="ECO:0007669"/>
    <property type="project" value="TreeGrafter"/>
</dbReference>
<gene>
    <name evidence="3" type="primary">cadA_58</name>
    <name evidence="3" type="ORF">SDC9_143854</name>
</gene>
<dbReference type="PANTHER" id="PTHR48085">
    <property type="entry name" value="CADMIUM/ZINC-TRANSPORTING ATPASE HMA2-RELATED"/>
    <property type="match status" value="1"/>
</dbReference>
<dbReference type="GO" id="GO:0016020">
    <property type="term" value="C:membrane"/>
    <property type="evidence" value="ECO:0007669"/>
    <property type="project" value="TreeGrafter"/>
</dbReference>
<keyword evidence="2" id="KW-1133">Transmembrane helix</keyword>
<proteinExistence type="inferred from homology"/>
<sequence>MQLRDKVDALKDICRGDTKKTIYVGDGVNDGPVLVTSETGIAMGGFGSQVAVEVADAVILDDSPAKVADLLRIAKKTRAIVWENVVMALGVKGIFLIFGVAGLAGLWEAVFADVGVALLAILNSTRATRIK</sequence>
<name>A0A645E578_9ZZZZ</name>
<dbReference type="Gene3D" id="3.40.50.1000">
    <property type="entry name" value="HAD superfamily/HAD-like"/>
    <property type="match status" value="1"/>
</dbReference>
<keyword evidence="3" id="KW-0378">Hydrolase</keyword>
<dbReference type="EMBL" id="VSSQ01043042">
    <property type="protein sequence ID" value="MPM96689.1"/>
    <property type="molecule type" value="Genomic_DNA"/>
</dbReference>
<organism evidence="3">
    <name type="scientific">bioreactor metagenome</name>
    <dbReference type="NCBI Taxonomy" id="1076179"/>
    <lineage>
        <taxon>unclassified sequences</taxon>
        <taxon>metagenomes</taxon>
        <taxon>ecological metagenomes</taxon>
    </lineage>
</organism>
<dbReference type="GO" id="GO:0016787">
    <property type="term" value="F:hydrolase activity"/>
    <property type="evidence" value="ECO:0007669"/>
    <property type="project" value="UniProtKB-KW"/>
</dbReference>
<keyword evidence="2" id="KW-0472">Membrane</keyword>
<dbReference type="EC" id="3.6.3.3" evidence="3"/>
<dbReference type="AlphaFoldDB" id="A0A645E578"/>
<dbReference type="InterPro" id="IPR036412">
    <property type="entry name" value="HAD-like_sf"/>
</dbReference>
<keyword evidence="2" id="KW-0812">Transmembrane</keyword>
<protein>
    <submittedName>
        <fullName evidence="3">Cadmium, zinc and cobalt-transporting ATPase</fullName>
        <ecNumber evidence="3">3.6.3.3</ecNumber>
    </submittedName>
</protein>
<reference evidence="3" key="1">
    <citation type="submission" date="2019-08" db="EMBL/GenBank/DDBJ databases">
        <authorList>
            <person name="Kucharzyk K."/>
            <person name="Murdoch R.W."/>
            <person name="Higgins S."/>
            <person name="Loffler F."/>
        </authorList>
    </citation>
    <scope>NUCLEOTIDE SEQUENCE</scope>
</reference>
<evidence type="ECO:0000313" key="3">
    <source>
        <dbReference type="EMBL" id="MPM96689.1"/>
    </source>
</evidence>
<dbReference type="PRINTS" id="PR00119">
    <property type="entry name" value="CATATPASE"/>
</dbReference>
<comment type="caution">
    <text evidence="3">The sequence shown here is derived from an EMBL/GenBank/DDBJ whole genome shotgun (WGS) entry which is preliminary data.</text>
</comment>